<evidence type="ECO:0000313" key="3">
    <source>
        <dbReference type="Proteomes" id="UP000828390"/>
    </source>
</evidence>
<reference evidence="2" key="2">
    <citation type="submission" date="2020-11" db="EMBL/GenBank/DDBJ databases">
        <authorList>
            <person name="McCartney M.A."/>
            <person name="Auch B."/>
            <person name="Kono T."/>
            <person name="Mallez S."/>
            <person name="Becker A."/>
            <person name="Gohl D.M."/>
            <person name="Silverstein K.A.T."/>
            <person name="Koren S."/>
            <person name="Bechman K.B."/>
            <person name="Herman A."/>
            <person name="Abrahante J.E."/>
            <person name="Garbe J."/>
        </authorList>
    </citation>
    <scope>NUCLEOTIDE SEQUENCE</scope>
    <source>
        <strain evidence="2">Duluth1</strain>
        <tissue evidence="2">Whole animal</tissue>
    </source>
</reference>
<reference evidence="2" key="1">
    <citation type="journal article" date="2019" name="bioRxiv">
        <title>The Genome of the Zebra Mussel, Dreissena polymorpha: A Resource for Invasive Species Research.</title>
        <authorList>
            <person name="McCartney M.A."/>
            <person name="Auch B."/>
            <person name="Kono T."/>
            <person name="Mallez S."/>
            <person name="Zhang Y."/>
            <person name="Obille A."/>
            <person name="Becker A."/>
            <person name="Abrahante J.E."/>
            <person name="Garbe J."/>
            <person name="Badalamenti J.P."/>
            <person name="Herman A."/>
            <person name="Mangelson H."/>
            <person name="Liachko I."/>
            <person name="Sullivan S."/>
            <person name="Sone E.D."/>
            <person name="Koren S."/>
            <person name="Silverstein K.A.T."/>
            <person name="Beckman K.B."/>
            <person name="Gohl D.M."/>
        </authorList>
    </citation>
    <scope>NUCLEOTIDE SEQUENCE</scope>
    <source>
        <strain evidence="2">Duluth1</strain>
        <tissue evidence="2">Whole animal</tissue>
    </source>
</reference>
<feature type="region of interest" description="Disordered" evidence="1">
    <location>
        <begin position="531"/>
        <end position="555"/>
    </location>
</feature>
<dbReference type="InterPro" id="IPR011989">
    <property type="entry name" value="ARM-like"/>
</dbReference>
<feature type="compositionally biased region" description="Polar residues" evidence="1">
    <location>
        <begin position="55"/>
        <end position="83"/>
    </location>
</feature>
<dbReference type="SUPFAM" id="SSF48371">
    <property type="entry name" value="ARM repeat"/>
    <property type="match status" value="1"/>
</dbReference>
<feature type="non-terminal residue" evidence="2">
    <location>
        <position position="831"/>
    </location>
</feature>
<dbReference type="Gene3D" id="1.25.10.10">
    <property type="entry name" value="Leucine-rich Repeat Variant"/>
    <property type="match status" value="1"/>
</dbReference>
<protein>
    <submittedName>
        <fullName evidence="2">Uncharacterized protein</fullName>
    </submittedName>
</protein>
<feature type="compositionally biased region" description="Basic and acidic residues" evidence="1">
    <location>
        <begin position="388"/>
        <end position="414"/>
    </location>
</feature>
<proteinExistence type="predicted"/>
<evidence type="ECO:0000256" key="1">
    <source>
        <dbReference type="SAM" id="MobiDB-lite"/>
    </source>
</evidence>
<feature type="region of interest" description="Disordered" evidence="1">
    <location>
        <begin position="793"/>
        <end position="818"/>
    </location>
</feature>
<evidence type="ECO:0000313" key="2">
    <source>
        <dbReference type="EMBL" id="KAH3749596.1"/>
    </source>
</evidence>
<comment type="caution">
    <text evidence="2">The sequence shown here is derived from an EMBL/GenBank/DDBJ whole genome shotgun (WGS) entry which is preliminary data.</text>
</comment>
<feature type="region of interest" description="Disordered" evidence="1">
    <location>
        <begin position="363"/>
        <end position="487"/>
    </location>
</feature>
<keyword evidence="3" id="KW-1185">Reference proteome</keyword>
<sequence length="831" mass="93962">VPKVNPSHMPSWWGYDDGKGTTKDTTTPVSAWEDSTVSDQHEVEATGGRSLPPSAVSQTRSARNLSADSQSHMKGQQKLATTTPTSYRLKVISPSALILTPNIQKFKEVKSRRIELNRVDLEIRTPEVKQKHRKSGKKSIEKKSQETPSLPAEENSNVQEKQSPAEFVKTDLIKQLLQESWMPKMNADSEFDDIMCQFVALLDDSSNPVVFARMCEYLMKICTELGVPQTIMNMIVGKIGSNLDSKNGAVKKNTIKTLQFIGQGRPDVMLLLLPQLISGEEHIRRAAADAIATLTGARDKEQLLITLESMGIIHGAYSSKADEEYAMSILAERFANTPEDPQRHIRISEWVQDTTPGVFDEELDVDQVMGRSRSQKSSNQGREPSFMSERRELSFKSEGKSGKKEWASRSKRNETGASFRRKKFQDIDGFSTISDRSTSSRKSRRSGRFTPKDPKLYHYYDNQIANKEGQPKNKLQEEEDEDITQKDSAFHTLSNITSSQVTDRLSSYDSGITKDISDMSYQRGGHQGFGAMLSPVKSESASPRPRSHTSPQSSKDWRKFFDMVPNAAERRQMEQIRREMEAGKLKPTTLSPISYFAEDLPMLPGEAGTRLLQTVRVGEKVPHPGDGRHRIESVPGKLAVHTQNEHAGLSNYGILQMQWTTEVPWVRDCFQPPRKIPQHRRQGMMPDDNSSDVVQMPNSNRLREFSDEDLRLPHLEAATPQLTNQLSANHYEWALPLPPPPAKESRTNVAAIKKDHDAYCKYYQLVKKKLHLYTSQQRERTQHLPEVFVKQLKEGQPKSSSKRPQRSRTLTKSDLSPSHFPSIKIGQLIRI</sequence>
<dbReference type="EMBL" id="JAIWYP010000010">
    <property type="protein sequence ID" value="KAH3749596.1"/>
    <property type="molecule type" value="Genomic_DNA"/>
</dbReference>
<dbReference type="Proteomes" id="UP000828390">
    <property type="component" value="Unassembled WGS sequence"/>
</dbReference>
<feature type="region of interest" description="Disordered" evidence="1">
    <location>
        <begin position="127"/>
        <end position="164"/>
    </location>
</feature>
<gene>
    <name evidence="2" type="ORF">DPMN_184097</name>
</gene>
<dbReference type="InterPro" id="IPR016024">
    <property type="entry name" value="ARM-type_fold"/>
</dbReference>
<accession>A0A9D4DIV6</accession>
<name>A0A9D4DIV6_DREPO</name>
<feature type="region of interest" description="Disordered" evidence="1">
    <location>
        <begin position="674"/>
        <end position="693"/>
    </location>
</feature>
<dbReference type="AlphaFoldDB" id="A0A9D4DIV6"/>
<feature type="region of interest" description="Disordered" evidence="1">
    <location>
        <begin position="1"/>
        <end position="83"/>
    </location>
</feature>
<organism evidence="2 3">
    <name type="scientific">Dreissena polymorpha</name>
    <name type="common">Zebra mussel</name>
    <name type="synonym">Mytilus polymorpha</name>
    <dbReference type="NCBI Taxonomy" id="45954"/>
    <lineage>
        <taxon>Eukaryota</taxon>
        <taxon>Metazoa</taxon>
        <taxon>Spiralia</taxon>
        <taxon>Lophotrochozoa</taxon>
        <taxon>Mollusca</taxon>
        <taxon>Bivalvia</taxon>
        <taxon>Autobranchia</taxon>
        <taxon>Heteroconchia</taxon>
        <taxon>Euheterodonta</taxon>
        <taxon>Imparidentia</taxon>
        <taxon>Neoheterodontei</taxon>
        <taxon>Myida</taxon>
        <taxon>Dreissenoidea</taxon>
        <taxon>Dreissenidae</taxon>
        <taxon>Dreissena</taxon>
    </lineage>
</organism>